<reference evidence="2 3" key="1">
    <citation type="submission" date="2019-05" db="EMBL/GenBank/DDBJ databases">
        <title>Verrucobacter flavum gen. nov., sp. nov. a new member of the family Verrucomicrobiaceae.</title>
        <authorList>
            <person name="Szuroczki S."/>
            <person name="Abbaszade G."/>
            <person name="Szabo A."/>
            <person name="Felfoldi T."/>
            <person name="Schumann P."/>
            <person name="Boka K."/>
            <person name="Keki Z."/>
            <person name="Toumi M."/>
            <person name="Toth E."/>
        </authorList>
    </citation>
    <scope>NUCLEOTIDE SEQUENCE [LARGE SCALE GENOMIC DNA]</scope>
    <source>
        <strain evidence="2 3">MG-N-17</strain>
    </source>
</reference>
<organism evidence="2 3">
    <name type="scientific">Phragmitibacter flavus</name>
    <dbReference type="NCBI Taxonomy" id="2576071"/>
    <lineage>
        <taxon>Bacteria</taxon>
        <taxon>Pseudomonadati</taxon>
        <taxon>Verrucomicrobiota</taxon>
        <taxon>Verrucomicrobiia</taxon>
        <taxon>Verrucomicrobiales</taxon>
        <taxon>Verrucomicrobiaceae</taxon>
        <taxon>Phragmitibacter</taxon>
    </lineage>
</organism>
<evidence type="ECO:0000313" key="2">
    <source>
        <dbReference type="EMBL" id="TLD68985.1"/>
    </source>
</evidence>
<sequence>MKKIIIILLIAGAIVWSMDNKEQVDEYSRKTKRWLDQTILGEKASINDADPETDIPDSNDKPGLTSSDKPPGSVPSFASGNRLEDTSLPDGIYFTKERISLVTETGIKAIAKGVRVEKIGESEGNFLISDGKVQISSAPHLLTRNSSEIAKLLEQTVKAGTSKPKPGGNPSATNSAAPKPKTPHPELSATKDKLRVIEDRIYQLEYELHDLRSQQTLAKMRGRVSSKHVDIEKVQNQLNLVLAERARVARRLAEID</sequence>
<dbReference type="Proteomes" id="UP000306196">
    <property type="component" value="Unassembled WGS sequence"/>
</dbReference>
<evidence type="ECO:0000313" key="3">
    <source>
        <dbReference type="Proteomes" id="UP000306196"/>
    </source>
</evidence>
<dbReference type="AlphaFoldDB" id="A0A5R8KAP4"/>
<comment type="caution">
    <text evidence="2">The sequence shown here is derived from an EMBL/GenBank/DDBJ whole genome shotgun (WGS) entry which is preliminary data.</text>
</comment>
<name>A0A5R8KAP4_9BACT</name>
<accession>A0A5R8KAP4</accession>
<gene>
    <name evidence="2" type="ORF">FEM03_20200</name>
</gene>
<feature type="region of interest" description="Disordered" evidence="1">
    <location>
        <begin position="45"/>
        <end position="83"/>
    </location>
</feature>
<dbReference type="RefSeq" id="WP_138088114.1">
    <property type="nucleotide sequence ID" value="NZ_VAUV01000017.1"/>
</dbReference>
<feature type="region of interest" description="Disordered" evidence="1">
    <location>
        <begin position="159"/>
        <end position="189"/>
    </location>
</feature>
<proteinExistence type="predicted"/>
<keyword evidence="3" id="KW-1185">Reference proteome</keyword>
<protein>
    <submittedName>
        <fullName evidence="2">Uncharacterized protein</fullName>
    </submittedName>
</protein>
<evidence type="ECO:0000256" key="1">
    <source>
        <dbReference type="SAM" id="MobiDB-lite"/>
    </source>
</evidence>
<dbReference type="EMBL" id="VAUV01000017">
    <property type="protein sequence ID" value="TLD68985.1"/>
    <property type="molecule type" value="Genomic_DNA"/>
</dbReference>